<sequence length="284" mass="29891">MFSPHIAPVQPDPAGAAFAVRNLSKAFAGKAAVDDLSLDVPVGSIYGIVGPNGAGKTTMLTMACGLLRPDSGTSFIVGHDIWRDPLPAKRAMGLLMDGVPVFDRLTGAEYLYYLGALRSLDEAEVARRSRDLLANLSLAEAADKRIVDYSAGMTKKILLAGAVLHDPEVLILDEPLEAVDPVSGRMIQQLLRAFARRGGTVILSSHVMGLVEGLCDHVAIVAEGRVLSSGTAEDVRQGRTLSDIFIELVGGEDLDPSSFSWLRTAPSGPDSARGSAGEVSPDAS</sequence>
<dbReference type="GO" id="GO:0005886">
    <property type="term" value="C:plasma membrane"/>
    <property type="evidence" value="ECO:0007669"/>
    <property type="project" value="UniProtKB-SubCell"/>
</dbReference>
<evidence type="ECO:0000259" key="7">
    <source>
        <dbReference type="PROSITE" id="PS50893"/>
    </source>
</evidence>
<evidence type="ECO:0000313" key="9">
    <source>
        <dbReference type="Proteomes" id="UP000315353"/>
    </source>
</evidence>
<dbReference type="GO" id="GO:0016887">
    <property type="term" value="F:ATP hydrolysis activity"/>
    <property type="evidence" value="ECO:0007669"/>
    <property type="project" value="InterPro"/>
</dbReference>
<dbReference type="RefSeq" id="WP_075730026.1">
    <property type="nucleotide sequence ID" value="NZ_BJNB01000028.1"/>
</dbReference>
<dbReference type="SUPFAM" id="SSF52540">
    <property type="entry name" value="P-loop containing nucleoside triphosphate hydrolases"/>
    <property type="match status" value="1"/>
</dbReference>
<evidence type="ECO:0000256" key="1">
    <source>
        <dbReference type="ARBA" id="ARBA00004202"/>
    </source>
</evidence>
<evidence type="ECO:0000256" key="2">
    <source>
        <dbReference type="ARBA" id="ARBA00022448"/>
    </source>
</evidence>
<dbReference type="GO" id="GO:0005524">
    <property type="term" value="F:ATP binding"/>
    <property type="evidence" value="ECO:0007669"/>
    <property type="project" value="UniProtKB-KW"/>
</dbReference>
<dbReference type="Pfam" id="PF00005">
    <property type="entry name" value="ABC_tran"/>
    <property type="match status" value="1"/>
</dbReference>
<dbReference type="AlphaFoldDB" id="A0AB73B9J4"/>
<dbReference type="EMBL" id="BJNB01000028">
    <property type="protein sequence ID" value="GEB98256.1"/>
    <property type="molecule type" value="Genomic_DNA"/>
</dbReference>
<accession>A0AB73B9J4</accession>
<proteinExistence type="predicted"/>
<evidence type="ECO:0000256" key="3">
    <source>
        <dbReference type="ARBA" id="ARBA00022741"/>
    </source>
</evidence>
<dbReference type="PROSITE" id="PS50893">
    <property type="entry name" value="ABC_TRANSPORTER_2"/>
    <property type="match status" value="1"/>
</dbReference>
<keyword evidence="2" id="KW-0813">Transport</keyword>
<evidence type="ECO:0000256" key="4">
    <source>
        <dbReference type="ARBA" id="ARBA00022840"/>
    </source>
</evidence>
<reference evidence="8 9" key="1">
    <citation type="submission" date="2019-06" db="EMBL/GenBank/DDBJ databases">
        <title>Whole genome shotgun sequence of Corynebacterium flavescens NBRC 14136.</title>
        <authorList>
            <person name="Hosoyama A."/>
            <person name="Uohara A."/>
            <person name="Ohji S."/>
            <person name="Ichikawa N."/>
        </authorList>
    </citation>
    <scope>NUCLEOTIDE SEQUENCE [LARGE SCALE GENOMIC DNA]</scope>
    <source>
        <strain evidence="8 9">NBRC 14136</strain>
    </source>
</reference>
<organism evidence="8 9">
    <name type="scientific">Corynebacterium flavescens</name>
    <dbReference type="NCBI Taxonomy" id="28028"/>
    <lineage>
        <taxon>Bacteria</taxon>
        <taxon>Bacillati</taxon>
        <taxon>Actinomycetota</taxon>
        <taxon>Actinomycetes</taxon>
        <taxon>Mycobacteriales</taxon>
        <taxon>Corynebacteriaceae</taxon>
        <taxon>Corynebacterium</taxon>
    </lineage>
</organism>
<feature type="region of interest" description="Disordered" evidence="6">
    <location>
        <begin position="259"/>
        <end position="284"/>
    </location>
</feature>
<dbReference type="PANTHER" id="PTHR42711">
    <property type="entry name" value="ABC TRANSPORTER ATP-BINDING PROTEIN"/>
    <property type="match status" value="1"/>
</dbReference>
<dbReference type="CDD" id="cd03230">
    <property type="entry name" value="ABC_DR_subfamily_A"/>
    <property type="match status" value="1"/>
</dbReference>
<protein>
    <submittedName>
        <fullName evidence="8">ABC transporter ATP-binding protein</fullName>
    </submittedName>
</protein>
<keyword evidence="3" id="KW-0547">Nucleotide-binding</keyword>
<dbReference type="GeneID" id="82880602"/>
<gene>
    <name evidence="8" type="ORF">CFL01nite_17510</name>
</gene>
<dbReference type="PANTHER" id="PTHR42711:SF19">
    <property type="entry name" value="DOXORUBICIN RESISTANCE ATP-BINDING PROTEIN DRRA"/>
    <property type="match status" value="1"/>
</dbReference>
<dbReference type="GO" id="GO:0046677">
    <property type="term" value="P:response to antibiotic"/>
    <property type="evidence" value="ECO:0007669"/>
    <property type="project" value="UniProtKB-KW"/>
</dbReference>
<dbReference type="Proteomes" id="UP000315353">
    <property type="component" value="Unassembled WGS sequence"/>
</dbReference>
<dbReference type="InterPro" id="IPR050763">
    <property type="entry name" value="ABC_transporter_ATP-binding"/>
</dbReference>
<dbReference type="InterPro" id="IPR003439">
    <property type="entry name" value="ABC_transporter-like_ATP-bd"/>
</dbReference>
<dbReference type="InterPro" id="IPR027417">
    <property type="entry name" value="P-loop_NTPase"/>
</dbReference>
<evidence type="ECO:0000313" key="8">
    <source>
        <dbReference type="EMBL" id="GEB98256.1"/>
    </source>
</evidence>
<keyword evidence="5" id="KW-0046">Antibiotic resistance</keyword>
<evidence type="ECO:0000256" key="5">
    <source>
        <dbReference type="ARBA" id="ARBA00023251"/>
    </source>
</evidence>
<dbReference type="InterPro" id="IPR003593">
    <property type="entry name" value="AAA+_ATPase"/>
</dbReference>
<comment type="caution">
    <text evidence="8">The sequence shown here is derived from an EMBL/GenBank/DDBJ whole genome shotgun (WGS) entry which is preliminary data.</text>
</comment>
<dbReference type="SMART" id="SM00382">
    <property type="entry name" value="AAA"/>
    <property type="match status" value="1"/>
</dbReference>
<name>A0AB73B9J4_CORFL</name>
<evidence type="ECO:0000256" key="6">
    <source>
        <dbReference type="SAM" id="MobiDB-lite"/>
    </source>
</evidence>
<feature type="domain" description="ABC transporter" evidence="7">
    <location>
        <begin position="18"/>
        <end position="248"/>
    </location>
</feature>
<keyword evidence="4 8" id="KW-0067">ATP-binding</keyword>
<dbReference type="Gene3D" id="3.40.50.300">
    <property type="entry name" value="P-loop containing nucleotide triphosphate hydrolases"/>
    <property type="match status" value="1"/>
</dbReference>
<comment type="subcellular location">
    <subcellularLocation>
        <location evidence="1">Cell membrane</location>
        <topology evidence="1">Peripheral membrane protein</topology>
    </subcellularLocation>
</comment>